<gene>
    <name evidence="3" type="ORF">HYH03_014980</name>
</gene>
<dbReference type="Proteomes" id="UP000612055">
    <property type="component" value="Unassembled WGS sequence"/>
</dbReference>
<dbReference type="InterPro" id="IPR052981">
    <property type="entry name" value="Ingression_C2_domain"/>
</dbReference>
<dbReference type="Pfam" id="PF00168">
    <property type="entry name" value="C2"/>
    <property type="match status" value="1"/>
</dbReference>
<organism evidence="3 4">
    <name type="scientific">Edaphochlamys debaryana</name>
    <dbReference type="NCBI Taxonomy" id="47281"/>
    <lineage>
        <taxon>Eukaryota</taxon>
        <taxon>Viridiplantae</taxon>
        <taxon>Chlorophyta</taxon>
        <taxon>core chlorophytes</taxon>
        <taxon>Chlorophyceae</taxon>
        <taxon>CS clade</taxon>
        <taxon>Chlamydomonadales</taxon>
        <taxon>Chlamydomonadales incertae sedis</taxon>
        <taxon>Edaphochlamys</taxon>
    </lineage>
</organism>
<sequence length="347" mass="36429">MALDAGTLALTIEFAKDLKDKDWFGKQDPYVVLKCGSQTYRTKTHTDGGRNPVWNETFHMNIINDNTIELTIKDSDVGRDDIIGTAVVPLARARETGHDQQQLAVHTKSGKQHGFISVKMQFTRNGKPQQHPGAPGPAPGAYPAPYGAPPPGAYPPQPGYPPQPQPGYPPQPQPGYPPQPQPGYPPQPQAQPGYPPAAGYPPQPMPGAYPSAGYPTPSAHSAPPAYPPPHGGTASGYPPGGYPPPAHGAPPPHGYPPAAQSYSHPPHGAPPAGYPGGPPGYGAPAPYGAHAPPPAYGATVVVTGMPGLQAAAYGLMGMAGGYGYGHGKKHKYKGYKHKKKKKGFFKW</sequence>
<evidence type="ECO:0000256" key="1">
    <source>
        <dbReference type="SAM" id="MobiDB-lite"/>
    </source>
</evidence>
<evidence type="ECO:0000313" key="3">
    <source>
        <dbReference type="EMBL" id="KAG2486404.1"/>
    </source>
</evidence>
<dbReference type="PROSITE" id="PS50004">
    <property type="entry name" value="C2"/>
    <property type="match status" value="1"/>
</dbReference>
<name>A0A835XMT5_9CHLO</name>
<proteinExistence type="predicted"/>
<dbReference type="CDD" id="cd00030">
    <property type="entry name" value="C2"/>
    <property type="match status" value="1"/>
</dbReference>
<feature type="compositionally biased region" description="Pro residues" evidence="1">
    <location>
        <begin position="240"/>
        <end position="255"/>
    </location>
</feature>
<feature type="compositionally biased region" description="Low complexity" evidence="1">
    <location>
        <begin position="208"/>
        <end position="223"/>
    </location>
</feature>
<dbReference type="SUPFAM" id="SSF49562">
    <property type="entry name" value="C2 domain (Calcium/lipid-binding domain, CaLB)"/>
    <property type="match status" value="1"/>
</dbReference>
<dbReference type="OrthoDB" id="419768at2759"/>
<dbReference type="SMART" id="SM00239">
    <property type="entry name" value="C2"/>
    <property type="match status" value="1"/>
</dbReference>
<dbReference type="Gene3D" id="2.60.40.150">
    <property type="entry name" value="C2 domain"/>
    <property type="match status" value="1"/>
</dbReference>
<feature type="compositionally biased region" description="Pro residues" evidence="1">
    <location>
        <begin position="134"/>
        <end position="207"/>
    </location>
</feature>
<feature type="domain" description="C2" evidence="2">
    <location>
        <begin position="1"/>
        <end position="103"/>
    </location>
</feature>
<dbReference type="AlphaFoldDB" id="A0A835XMT5"/>
<reference evidence="3" key="1">
    <citation type="journal article" date="2020" name="bioRxiv">
        <title>Comparative genomics of Chlamydomonas.</title>
        <authorList>
            <person name="Craig R.J."/>
            <person name="Hasan A.R."/>
            <person name="Ness R.W."/>
            <person name="Keightley P.D."/>
        </authorList>
    </citation>
    <scope>NUCLEOTIDE SEQUENCE</scope>
    <source>
        <strain evidence="3">CCAP 11/70</strain>
    </source>
</reference>
<feature type="region of interest" description="Disordered" evidence="1">
    <location>
        <begin position="125"/>
        <end position="277"/>
    </location>
</feature>
<dbReference type="InterPro" id="IPR000008">
    <property type="entry name" value="C2_dom"/>
</dbReference>
<evidence type="ECO:0000313" key="4">
    <source>
        <dbReference type="Proteomes" id="UP000612055"/>
    </source>
</evidence>
<evidence type="ECO:0000259" key="2">
    <source>
        <dbReference type="PROSITE" id="PS50004"/>
    </source>
</evidence>
<feature type="compositionally biased region" description="Pro residues" evidence="1">
    <location>
        <begin position="267"/>
        <end position="277"/>
    </location>
</feature>
<protein>
    <recommendedName>
        <fullName evidence="2">C2 domain-containing protein</fullName>
    </recommendedName>
</protein>
<dbReference type="EMBL" id="JAEHOE010000113">
    <property type="protein sequence ID" value="KAG2486404.1"/>
    <property type="molecule type" value="Genomic_DNA"/>
</dbReference>
<dbReference type="PANTHER" id="PTHR47052:SF3">
    <property type="entry name" value="INGRESSION PROTEIN 1"/>
    <property type="match status" value="1"/>
</dbReference>
<comment type="caution">
    <text evidence="3">The sequence shown here is derived from an EMBL/GenBank/DDBJ whole genome shotgun (WGS) entry which is preliminary data.</text>
</comment>
<dbReference type="InterPro" id="IPR035892">
    <property type="entry name" value="C2_domain_sf"/>
</dbReference>
<accession>A0A835XMT5</accession>
<dbReference type="PANTHER" id="PTHR47052">
    <property type="entry name" value="CONSERVED SERINE PROLINE-RICH PROTEIN (AFU_ORTHOLOGUE AFUA_2G01790)"/>
    <property type="match status" value="1"/>
</dbReference>
<keyword evidence="4" id="KW-1185">Reference proteome</keyword>